<reference evidence="1 2" key="1">
    <citation type="submission" date="2020-05" db="EMBL/GenBank/DDBJ databases">
        <title>WGS assembly of Panicum virgatum.</title>
        <authorList>
            <person name="Lovell J.T."/>
            <person name="Jenkins J."/>
            <person name="Shu S."/>
            <person name="Juenger T.E."/>
            <person name="Schmutz J."/>
        </authorList>
    </citation>
    <scope>NUCLEOTIDE SEQUENCE [LARGE SCALE GENOMIC DNA]</scope>
    <source>
        <strain evidence="2">cv. AP13</strain>
    </source>
</reference>
<evidence type="ECO:0000313" key="1">
    <source>
        <dbReference type="EMBL" id="KAG2540434.1"/>
    </source>
</evidence>
<dbReference type="Proteomes" id="UP000823388">
    <property type="component" value="Chromosome 9N"/>
</dbReference>
<name>A0A8T0MZJ7_PANVG</name>
<comment type="caution">
    <text evidence="1">The sequence shown here is derived from an EMBL/GenBank/DDBJ whole genome shotgun (WGS) entry which is preliminary data.</text>
</comment>
<dbReference type="EMBL" id="CM029054">
    <property type="protein sequence ID" value="KAG2540434.1"/>
    <property type="molecule type" value="Genomic_DNA"/>
</dbReference>
<evidence type="ECO:0000313" key="2">
    <source>
        <dbReference type="Proteomes" id="UP000823388"/>
    </source>
</evidence>
<sequence>MDTNDLCVISEGWIGTSETQNAALKVKGKIRTKKGCPILLSDDVQVLKNHKLIAAQLIQPNSFPSVDIFNRCLTGMPNEDLHMS</sequence>
<accession>A0A8T0MZJ7</accession>
<dbReference type="AlphaFoldDB" id="A0A8T0MZJ7"/>
<protein>
    <submittedName>
        <fullName evidence="1">Uncharacterized protein</fullName>
    </submittedName>
</protein>
<gene>
    <name evidence="1" type="ORF">PVAP13_9NG553228</name>
</gene>
<organism evidence="1 2">
    <name type="scientific">Panicum virgatum</name>
    <name type="common">Blackwell switchgrass</name>
    <dbReference type="NCBI Taxonomy" id="38727"/>
    <lineage>
        <taxon>Eukaryota</taxon>
        <taxon>Viridiplantae</taxon>
        <taxon>Streptophyta</taxon>
        <taxon>Embryophyta</taxon>
        <taxon>Tracheophyta</taxon>
        <taxon>Spermatophyta</taxon>
        <taxon>Magnoliopsida</taxon>
        <taxon>Liliopsida</taxon>
        <taxon>Poales</taxon>
        <taxon>Poaceae</taxon>
        <taxon>PACMAD clade</taxon>
        <taxon>Panicoideae</taxon>
        <taxon>Panicodae</taxon>
        <taxon>Paniceae</taxon>
        <taxon>Panicinae</taxon>
        <taxon>Panicum</taxon>
        <taxon>Panicum sect. Hiantes</taxon>
    </lineage>
</organism>
<proteinExistence type="predicted"/>
<keyword evidence="2" id="KW-1185">Reference proteome</keyword>